<dbReference type="GO" id="GO:0005739">
    <property type="term" value="C:mitochondrion"/>
    <property type="evidence" value="ECO:0007669"/>
    <property type="project" value="TreeGrafter"/>
</dbReference>
<evidence type="ECO:0000259" key="3">
    <source>
        <dbReference type="PROSITE" id="PS51918"/>
    </source>
</evidence>
<comment type="caution">
    <text evidence="4">The sequence shown here is derived from an EMBL/GenBank/DDBJ whole genome shotgun (WGS) entry which is preliminary data.</text>
</comment>
<dbReference type="SFLD" id="SFLDS00029">
    <property type="entry name" value="Radical_SAM"/>
    <property type="match status" value="1"/>
</dbReference>
<dbReference type="InterPro" id="IPR007197">
    <property type="entry name" value="rSAM"/>
</dbReference>
<keyword evidence="5" id="KW-1185">Reference proteome</keyword>
<dbReference type="EMBL" id="BRXZ01000355">
    <property type="protein sequence ID" value="GMI10088.1"/>
    <property type="molecule type" value="Genomic_DNA"/>
</dbReference>
<reference evidence="4" key="1">
    <citation type="submission" date="2022-07" db="EMBL/GenBank/DDBJ databases">
        <title>Genome analysis of Parmales, a sister group of diatoms, reveals the evolutionary specialization of diatoms from phago-mixotrophs to photoautotrophs.</title>
        <authorList>
            <person name="Ban H."/>
            <person name="Sato S."/>
            <person name="Yoshikawa S."/>
            <person name="Kazumasa Y."/>
            <person name="Nakamura Y."/>
            <person name="Ichinomiya M."/>
            <person name="Saitoh K."/>
            <person name="Sato N."/>
            <person name="Blanc-Mathieu R."/>
            <person name="Endo H."/>
            <person name="Kuwata A."/>
            <person name="Ogata H."/>
        </authorList>
    </citation>
    <scope>NUCLEOTIDE SEQUENCE</scope>
</reference>
<dbReference type="InterPro" id="IPR058240">
    <property type="entry name" value="rSAM_sf"/>
</dbReference>
<dbReference type="OrthoDB" id="1730074at2759"/>
<dbReference type="AlphaFoldDB" id="A0A9W7FDI4"/>
<dbReference type="PROSITE" id="PS51449">
    <property type="entry name" value="MTTASE_N"/>
    <property type="match status" value="1"/>
</dbReference>
<dbReference type="PANTHER" id="PTHR43020">
    <property type="entry name" value="CDK5 REGULATORY SUBUNIT-ASSOCIATED PROTEIN 1"/>
    <property type="match status" value="1"/>
</dbReference>
<dbReference type="PROSITE" id="PS51918">
    <property type="entry name" value="RADICAL_SAM"/>
    <property type="match status" value="1"/>
</dbReference>
<feature type="domain" description="MTTase N-terminal" evidence="2">
    <location>
        <begin position="1"/>
        <end position="89"/>
    </location>
</feature>
<dbReference type="Gene3D" id="3.30.750.210">
    <property type="match status" value="1"/>
</dbReference>
<feature type="domain" description="Radical SAM core" evidence="3">
    <location>
        <begin position="76"/>
        <end position="157"/>
    </location>
</feature>
<dbReference type="InterPro" id="IPR013848">
    <property type="entry name" value="Methylthiotransferase_N"/>
</dbReference>
<dbReference type="GO" id="GO:0005829">
    <property type="term" value="C:cytosol"/>
    <property type="evidence" value="ECO:0007669"/>
    <property type="project" value="TreeGrafter"/>
</dbReference>
<dbReference type="Pfam" id="PF04055">
    <property type="entry name" value="Radical_SAM"/>
    <property type="match status" value="1"/>
</dbReference>
<evidence type="ECO:0000313" key="4">
    <source>
        <dbReference type="EMBL" id="GMI10088.1"/>
    </source>
</evidence>
<dbReference type="PROSITE" id="PS01278">
    <property type="entry name" value="MTTASE_RADICAL"/>
    <property type="match status" value="1"/>
</dbReference>
<protein>
    <submittedName>
        <fullName evidence="4">Uncharacterized protein</fullName>
    </submittedName>
</protein>
<sequence>MNSVYFKEVTSESDADVVLTNTCAIREGAEDKVWQRLRTLRSEDDKSNLGGGGGCVRTDSTKLSFTETYAGVQPVLSGEVTEHVSVMRGCNNMCSYCVVPFTRGRERSRELEGVLEEVRYMVGEGVKEVTLLGQNVNSYHDKSEVRMEGNGVPTTTI</sequence>
<evidence type="ECO:0000256" key="1">
    <source>
        <dbReference type="ARBA" id="ARBA00001966"/>
    </source>
</evidence>
<dbReference type="Pfam" id="PF00919">
    <property type="entry name" value="UPF0004"/>
    <property type="match status" value="1"/>
</dbReference>
<dbReference type="GO" id="GO:0035597">
    <property type="term" value="F:tRNA-2-methylthio-N(6)-dimethylallyladenosine(37) synthase activity"/>
    <property type="evidence" value="ECO:0007669"/>
    <property type="project" value="TreeGrafter"/>
</dbReference>
<dbReference type="Proteomes" id="UP001165082">
    <property type="component" value="Unassembled WGS sequence"/>
</dbReference>
<dbReference type="PANTHER" id="PTHR43020:SF2">
    <property type="entry name" value="MITOCHONDRIAL TRNA METHYLTHIOTRANSFERASE CDK5RAP1"/>
    <property type="match status" value="1"/>
</dbReference>
<proteinExistence type="predicted"/>
<organism evidence="4 5">
    <name type="scientific">Triparma retinervis</name>
    <dbReference type="NCBI Taxonomy" id="2557542"/>
    <lineage>
        <taxon>Eukaryota</taxon>
        <taxon>Sar</taxon>
        <taxon>Stramenopiles</taxon>
        <taxon>Ochrophyta</taxon>
        <taxon>Bolidophyceae</taxon>
        <taxon>Parmales</taxon>
        <taxon>Triparmaceae</taxon>
        <taxon>Triparma</taxon>
    </lineage>
</organism>
<accession>A0A9W7FDI4</accession>
<evidence type="ECO:0000259" key="2">
    <source>
        <dbReference type="PROSITE" id="PS51449"/>
    </source>
</evidence>
<dbReference type="InterPro" id="IPR020612">
    <property type="entry name" value="Methylthiotransferase_CS"/>
</dbReference>
<evidence type="ECO:0000313" key="5">
    <source>
        <dbReference type="Proteomes" id="UP001165082"/>
    </source>
</evidence>
<dbReference type="GO" id="GO:0051539">
    <property type="term" value="F:4 iron, 4 sulfur cluster binding"/>
    <property type="evidence" value="ECO:0007669"/>
    <property type="project" value="InterPro"/>
</dbReference>
<name>A0A9W7FDI4_9STRA</name>
<gene>
    <name evidence="4" type="ORF">TrRE_jg8873</name>
</gene>
<comment type="cofactor">
    <cofactor evidence="1">
        <name>[4Fe-4S] cluster</name>
        <dbReference type="ChEBI" id="CHEBI:49883"/>
    </cofactor>
</comment>
<dbReference type="SUPFAM" id="SSF102114">
    <property type="entry name" value="Radical SAM enzymes"/>
    <property type="match status" value="1"/>
</dbReference>